<dbReference type="EMBL" id="JBBLXS010000294">
    <property type="protein sequence ID" value="MEK0187025.1"/>
    <property type="molecule type" value="Genomic_DNA"/>
</dbReference>
<evidence type="ECO:0000313" key="1">
    <source>
        <dbReference type="EMBL" id="MEK0187025.1"/>
    </source>
</evidence>
<dbReference type="SUPFAM" id="SSF143011">
    <property type="entry name" value="RelE-like"/>
    <property type="match status" value="1"/>
</dbReference>
<dbReference type="PANTHER" id="PTHR40266">
    <property type="entry name" value="TOXIN HIGB-1"/>
    <property type="match status" value="1"/>
</dbReference>
<reference evidence="1 2" key="1">
    <citation type="journal article" date="2020" name="Harmful Algae">
        <title>Molecular and morphological characterization of a novel dihydroanatoxin-a producing Microcoleus species (cyanobacteria) from the Russian River, California, USA.</title>
        <authorList>
            <person name="Conklin K.Y."/>
            <person name="Stancheva R."/>
            <person name="Otten T.G."/>
            <person name="Fadness R."/>
            <person name="Boyer G.L."/>
            <person name="Read B."/>
            <person name="Zhang X."/>
            <person name="Sheath R.G."/>
        </authorList>
    </citation>
    <scope>NUCLEOTIDE SEQUENCE [LARGE SCALE GENOMIC DNA]</scope>
    <source>
        <strain evidence="1 2">PTRS2</strain>
    </source>
</reference>
<comment type="caution">
    <text evidence="1">The sequence shown here is derived from an EMBL/GenBank/DDBJ whole genome shotgun (WGS) entry which is preliminary data.</text>
</comment>
<dbReference type="InterPro" id="IPR007711">
    <property type="entry name" value="HigB-1"/>
</dbReference>
<gene>
    <name evidence="1" type="ORF">WMG39_19530</name>
</gene>
<name>A0ABU8YRQ8_9CYAN</name>
<dbReference type="RefSeq" id="WP_340520841.1">
    <property type="nucleotide sequence ID" value="NZ_JBBLXS010000294.1"/>
</dbReference>
<organism evidence="1 2">
    <name type="scientific">Microcoleus anatoxicus PTRS2</name>
    <dbReference type="NCBI Taxonomy" id="2705321"/>
    <lineage>
        <taxon>Bacteria</taxon>
        <taxon>Bacillati</taxon>
        <taxon>Cyanobacteriota</taxon>
        <taxon>Cyanophyceae</taxon>
        <taxon>Oscillatoriophycideae</taxon>
        <taxon>Oscillatoriales</taxon>
        <taxon>Microcoleaceae</taxon>
        <taxon>Microcoleus</taxon>
        <taxon>Microcoleus anatoxicus</taxon>
    </lineage>
</organism>
<accession>A0ABU8YRQ8</accession>
<dbReference type="PANTHER" id="PTHR40266:SF2">
    <property type="entry name" value="TOXIN HIGB-1"/>
    <property type="match status" value="1"/>
</dbReference>
<proteinExistence type="predicted"/>
<keyword evidence="2" id="KW-1185">Reference proteome</keyword>
<evidence type="ECO:0000313" key="2">
    <source>
        <dbReference type="Proteomes" id="UP001384579"/>
    </source>
</evidence>
<dbReference type="InterPro" id="IPR035093">
    <property type="entry name" value="RelE/ParE_toxin_dom_sf"/>
</dbReference>
<dbReference type="Gene3D" id="3.30.2310.20">
    <property type="entry name" value="RelE-like"/>
    <property type="match status" value="1"/>
</dbReference>
<dbReference type="Pfam" id="PF05015">
    <property type="entry name" value="HigB-like_toxin"/>
    <property type="match status" value="1"/>
</dbReference>
<dbReference type="Proteomes" id="UP001384579">
    <property type="component" value="Unassembled WGS sequence"/>
</dbReference>
<protein>
    <submittedName>
        <fullName evidence="1">Type II toxin-antitoxin system RelE/ParE family toxin</fullName>
    </submittedName>
</protein>
<sequence length="92" mass="10724">MIQTFKSKALEKLFNEGNAKGIPKELEKKIRVRLEVIDTATSIDDINLPSYRLHELKGDREGTWSIKVSGNWRITFTFSDDNAYDIDFEDYH</sequence>